<keyword evidence="2" id="KW-1185">Reference proteome</keyword>
<protein>
    <submittedName>
        <fullName evidence="1">Uncharacterized protein</fullName>
    </submittedName>
</protein>
<accession>A0A4S8MJK3</accession>
<dbReference type="OrthoDB" id="2691851at2759"/>
<evidence type="ECO:0000313" key="2">
    <source>
        <dbReference type="Proteomes" id="UP000297245"/>
    </source>
</evidence>
<gene>
    <name evidence="1" type="ORF">K435DRAFT_817593</name>
</gene>
<dbReference type="Proteomes" id="UP000297245">
    <property type="component" value="Unassembled WGS sequence"/>
</dbReference>
<reference evidence="1 2" key="1">
    <citation type="journal article" date="2019" name="Nat. Ecol. Evol.">
        <title>Megaphylogeny resolves global patterns of mushroom evolution.</title>
        <authorList>
            <person name="Varga T."/>
            <person name="Krizsan K."/>
            <person name="Foldi C."/>
            <person name="Dima B."/>
            <person name="Sanchez-Garcia M."/>
            <person name="Sanchez-Ramirez S."/>
            <person name="Szollosi G.J."/>
            <person name="Szarkandi J.G."/>
            <person name="Papp V."/>
            <person name="Albert L."/>
            <person name="Andreopoulos W."/>
            <person name="Angelini C."/>
            <person name="Antonin V."/>
            <person name="Barry K.W."/>
            <person name="Bougher N.L."/>
            <person name="Buchanan P."/>
            <person name="Buyck B."/>
            <person name="Bense V."/>
            <person name="Catcheside P."/>
            <person name="Chovatia M."/>
            <person name="Cooper J."/>
            <person name="Damon W."/>
            <person name="Desjardin D."/>
            <person name="Finy P."/>
            <person name="Geml J."/>
            <person name="Haridas S."/>
            <person name="Hughes K."/>
            <person name="Justo A."/>
            <person name="Karasinski D."/>
            <person name="Kautmanova I."/>
            <person name="Kiss B."/>
            <person name="Kocsube S."/>
            <person name="Kotiranta H."/>
            <person name="LaButti K.M."/>
            <person name="Lechner B.E."/>
            <person name="Liimatainen K."/>
            <person name="Lipzen A."/>
            <person name="Lukacs Z."/>
            <person name="Mihaltcheva S."/>
            <person name="Morgado L.N."/>
            <person name="Niskanen T."/>
            <person name="Noordeloos M.E."/>
            <person name="Ohm R.A."/>
            <person name="Ortiz-Santana B."/>
            <person name="Ovrebo C."/>
            <person name="Racz N."/>
            <person name="Riley R."/>
            <person name="Savchenko A."/>
            <person name="Shiryaev A."/>
            <person name="Soop K."/>
            <person name="Spirin V."/>
            <person name="Szebenyi C."/>
            <person name="Tomsovsky M."/>
            <person name="Tulloss R.E."/>
            <person name="Uehling J."/>
            <person name="Grigoriev I.V."/>
            <person name="Vagvolgyi C."/>
            <person name="Papp T."/>
            <person name="Martin F.M."/>
            <person name="Miettinen O."/>
            <person name="Hibbett D.S."/>
            <person name="Nagy L.G."/>
        </authorList>
    </citation>
    <scope>NUCLEOTIDE SEQUENCE [LARGE SCALE GENOMIC DNA]</scope>
    <source>
        <strain evidence="1 2">CBS 962.96</strain>
    </source>
</reference>
<organism evidence="1 2">
    <name type="scientific">Dendrothele bispora (strain CBS 962.96)</name>
    <dbReference type="NCBI Taxonomy" id="1314807"/>
    <lineage>
        <taxon>Eukaryota</taxon>
        <taxon>Fungi</taxon>
        <taxon>Dikarya</taxon>
        <taxon>Basidiomycota</taxon>
        <taxon>Agaricomycotina</taxon>
        <taxon>Agaricomycetes</taxon>
        <taxon>Agaricomycetidae</taxon>
        <taxon>Agaricales</taxon>
        <taxon>Agaricales incertae sedis</taxon>
        <taxon>Dendrothele</taxon>
    </lineage>
</organism>
<dbReference type="AlphaFoldDB" id="A0A4S8MJK3"/>
<sequence>MQDMVDMIHHKDRQIDGLRPRKLNSSRQIWIGLKNGQSPQAILALYEEAAQRVYKPQSYTEEQIMKELLLWRLGGVQVSSMAHRMLGLPGMTMKLRAHSTIPSLIASSAFPIAGDIIRNLEALFSGPFGELLRSGGGTTNIWNLVIMFDEIAVEKRLQWDSKTNHVLGMCREHGTALELNTDEDVDVLPESSRVTCNTSPILISGTRKQEQGPKHTELIALVVTAAISVFTRLNIRHRIVSLASDGETCRGKSLISLTVKERLSSSSPIYPLLCGLKFMNLLVGLWRVVIFDQVLTSDIIKKHLCDSGYSNTHIHSIFHPNDKQDVVLAYLLLRDIWSLQLEAQGALIILGVFLKSLLFPYICVDLSLAEQLQHLTEKDFLPSLLFTDIMMMVKNVYFCAAYAKVDNPNSTFYIILLGTDRLESQFGIVHTMARNDSGSTEVVSILAKYPQWDQSPRRLHLPKLPFIDQEGNRTTLGDQSDHISPASWRGDTQVSLINLSTCWKKGLQILEQNTLINQWTEPHLQSLASLGHDSGVDILSPCGTLLLSQALSDPEDHEDEQDPDLEWFNTDMEDALYADMPSSTQKFDSYITLGTSGRQINKARFLSSQIHAHRSSTSTDRLKCYQGPCTSIQSIFSPQ</sequence>
<name>A0A4S8MJK3_DENBC</name>
<dbReference type="EMBL" id="ML179074">
    <property type="protein sequence ID" value="THV02721.1"/>
    <property type="molecule type" value="Genomic_DNA"/>
</dbReference>
<proteinExistence type="predicted"/>
<evidence type="ECO:0000313" key="1">
    <source>
        <dbReference type="EMBL" id="THV02721.1"/>
    </source>
</evidence>